<feature type="domain" description="Helicase ATP-binding" evidence="1">
    <location>
        <begin position="9"/>
        <end position="338"/>
    </location>
</feature>
<dbReference type="RefSeq" id="WP_194708194.1">
    <property type="nucleotide sequence ID" value="NZ_JADKPN010000012.1"/>
</dbReference>
<keyword evidence="2" id="KW-0547">Nucleotide-binding</keyword>
<evidence type="ECO:0000313" key="2">
    <source>
        <dbReference type="EMBL" id="MBF4765011.1"/>
    </source>
</evidence>
<organism evidence="2 3">
    <name type="scientific">Nocardioides islandensis</name>
    <dbReference type="NCBI Taxonomy" id="433663"/>
    <lineage>
        <taxon>Bacteria</taxon>
        <taxon>Bacillati</taxon>
        <taxon>Actinomycetota</taxon>
        <taxon>Actinomycetes</taxon>
        <taxon>Propionibacteriales</taxon>
        <taxon>Nocardioidaceae</taxon>
        <taxon>Nocardioides</taxon>
    </lineage>
</organism>
<dbReference type="Proteomes" id="UP000640489">
    <property type="component" value="Unassembled WGS sequence"/>
</dbReference>
<keyword evidence="2" id="KW-0347">Helicase</keyword>
<dbReference type="InterPro" id="IPR001650">
    <property type="entry name" value="Helicase_C-like"/>
</dbReference>
<dbReference type="InterPro" id="IPR014001">
    <property type="entry name" value="Helicase_ATP-bd"/>
</dbReference>
<protein>
    <submittedName>
        <fullName evidence="2">DEAD/DEAH box helicase</fullName>
    </submittedName>
</protein>
<sequence>MKRPDVERELEGLKDFQRRTVEYVDERLWGDDPVRRFLVADEVGLGKTLVARGVIAKAIDRLWDDVERIDVVYICSNAQIARQNLARLRVGDETGQDFADRLTLLASRIDQLQGRKLNFVSFSPGTSFNVGESGGKSAERVLLYWMLRSQLPELSASYWLKFFQGGTSLRNFRNQVDWFDQSTIPESMSAALVSDLDSAGGQHGYASMLEELFACVEEFKYKRKGWAPDRHLRSWRYNLIGRMRQQLARAAVSALEPDIIILDEFQRFTSLLQDDTPGAELARALFDHGEARLLLLSATPFKMYTLPDDAEGEDHYSSFLETVDFLAGPDRVETVKDRLADLRRGLMAGDRPLAEKARNDVEAELRRVIVRTERLAATPDRDGMLREQPMPGLRLVEQDLHDYRFVSRVAKALGQPDMLEYWRSSPYVLELMDGYVVKKELERAGSASDEVRSAVKQASRLLSRDQVDAYEALDPGNAKMRALAADVLDSGAWRLAWIPPSLPYYELSGAYGEEALRHFTKRLVFSAWNVVPKAISTVLSFEAERRLQELAEQRGRRYSDTRQRGLLAFSRDQERLTGMPVLALLYPCAALAMVGDPLYVAQATSHKLPLGRATLEEHVRAQVVELLDELPRGPESGTVDDAWYWAAPVLFDQLRLDLAPDEAVELTYGGGQDDTDGDRRGSRSAFDEHLQRAAGVDAGQLGRRPDDLVDVLTSMAIGGLGVCALRALSRVTVGQETAGRVAVSLEDLRDIKVRDRASTIAWALRSPFNQPEVMALVRGADRETAYWQRVLGHCVDGGLGAVLDEYAHVLNESLGVAQKSDAEKSEAIAREMSEALGIRASVNKATDLSLRDGELVMEPFTLRHHFAVRFGRGVTEDQSLAREGSVRQAFNSPFWPFVLSSTSVGQEGLDFHPYSHAIVHWNLPSNPVDLEQREGRVHRYKGHAVRRNIARAYGRRSEVLTADDPWKAMFDLALADRDPDQTMIHPYWVFPDPKGHAIERYVPALPLSREAHAYRRLRRTVGAYRLVLGQPRQEDLLRYLGEDAQAMEDLLIDLSPRPPRSR</sequence>
<dbReference type="Gene3D" id="3.40.50.300">
    <property type="entry name" value="P-loop containing nucleotide triphosphate hydrolases"/>
    <property type="match status" value="2"/>
</dbReference>
<keyword evidence="3" id="KW-1185">Reference proteome</keyword>
<dbReference type="AlphaFoldDB" id="A0A930YE61"/>
<proteinExistence type="predicted"/>
<keyword evidence="2" id="KW-0067">ATP-binding</keyword>
<name>A0A930YE61_9ACTN</name>
<dbReference type="SMART" id="SM00487">
    <property type="entry name" value="DEXDc"/>
    <property type="match status" value="1"/>
</dbReference>
<evidence type="ECO:0000259" key="1">
    <source>
        <dbReference type="SMART" id="SM00487"/>
    </source>
</evidence>
<dbReference type="EMBL" id="JADKPN010000012">
    <property type="protein sequence ID" value="MBF4765011.1"/>
    <property type="molecule type" value="Genomic_DNA"/>
</dbReference>
<reference evidence="2" key="1">
    <citation type="submission" date="2020-11" db="EMBL/GenBank/DDBJ databases">
        <title>Nocardioides sp. nov., isolated from Soil of Cynanchum wilfordii Hemsley rhizosphere.</title>
        <authorList>
            <person name="Lee J.-S."/>
            <person name="Suh M.K."/>
            <person name="Kim J.-S."/>
        </authorList>
    </citation>
    <scope>NUCLEOTIDE SEQUENCE</scope>
    <source>
        <strain evidence="2">KCTC 19275</strain>
    </source>
</reference>
<comment type="caution">
    <text evidence="2">The sequence shown here is derived from an EMBL/GenBank/DDBJ whole genome shotgun (WGS) entry which is preliminary data.</text>
</comment>
<dbReference type="Pfam" id="PF00271">
    <property type="entry name" value="Helicase_C"/>
    <property type="match status" value="1"/>
</dbReference>
<dbReference type="InterPro" id="IPR027417">
    <property type="entry name" value="P-loop_NTPase"/>
</dbReference>
<keyword evidence="2" id="KW-0378">Hydrolase</keyword>
<dbReference type="SUPFAM" id="SSF52540">
    <property type="entry name" value="P-loop containing nucleoside triphosphate hydrolases"/>
    <property type="match status" value="2"/>
</dbReference>
<dbReference type="GO" id="GO:0004386">
    <property type="term" value="F:helicase activity"/>
    <property type="evidence" value="ECO:0007669"/>
    <property type="project" value="UniProtKB-KW"/>
</dbReference>
<evidence type="ECO:0000313" key="3">
    <source>
        <dbReference type="Proteomes" id="UP000640489"/>
    </source>
</evidence>
<accession>A0A930YE61</accession>
<gene>
    <name evidence="2" type="ORF">ISU07_17910</name>
</gene>